<keyword evidence="2 4" id="KW-0081">Bacteriolytic enzyme</keyword>
<keyword evidence="1 4" id="KW-0929">Antimicrobial</keyword>
<dbReference type="InterPro" id="IPR051018">
    <property type="entry name" value="Bacteriophage_GH24"/>
</dbReference>
<keyword evidence="3" id="KW-1035">Host cytoplasm</keyword>
<proteinExistence type="inferred from homology"/>
<dbReference type="OrthoDB" id="5327667at2"/>
<dbReference type="EC" id="3.2.1.17" evidence="4"/>
<dbReference type="Gene3D" id="1.10.530.40">
    <property type="match status" value="1"/>
</dbReference>
<dbReference type="CDD" id="cd00737">
    <property type="entry name" value="lyz_endolysin_autolysin"/>
    <property type="match status" value="1"/>
</dbReference>
<dbReference type="GO" id="GO:0009253">
    <property type="term" value="P:peptidoglycan catabolic process"/>
    <property type="evidence" value="ECO:0007669"/>
    <property type="project" value="InterPro"/>
</dbReference>
<dbReference type="GO" id="GO:0003796">
    <property type="term" value="F:lysozyme activity"/>
    <property type="evidence" value="ECO:0007669"/>
    <property type="project" value="UniProtKB-EC"/>
</dbReference>
<accession>A0A1H3FDS8</accession>
<evidence type="ECO:0000256" key="1">
    <source>
        <dbReference type="ARBA" id="ARBA00022529"/>
    </source>
</evidence>
<dbReference type="EMBL" id="FNOM01000037">
    <property type="protein sequence ID" value="SDX89080.1"/>
    <property type="molecule type" value="Genomic_DNA"/>
</dbReference>
<evidence type="ECO:0000256" key="2">
    <source>
        <dbReference type="ARBA" id="ARBA00022638"/>
    </source>
</evidence>
<dbReference type="InterPro" id="IPR002196">
    <property type="entry name" value="Glyco_hydro_24"/>
</dbReference>
<sequence>MRVSERGIFALALHEGVVPAPYLDSVNVWTFGIGHTASAGGPDPAAMPRGNPVDMDAALMQAFDVFRRDLARFEKRVSDAVKVPLKQHEFDALVSFDFNTGGIGRAKLTKHLNAGNRAAATNGFMGWLKPPEIKGRREAEMRLFREGVYPGGTVPVFGVTASNRPNMRSVLRRLTQAQVLGYMQSAQPTAPAAPSGGFWAFIARLFGGRE</sequence>
<dbReference type="GO" id="GO:0031640">
    <property type="term" value="P:killing of cells of another organism"/>
    <property type="evidence" value="ECO:0007669"/>
    <property type="project" value="UniProtKB-KW"/>
</dbReference>
<reference evidence="5 6" key="1">
    <citation type="submission" date="2016-10" db="EMBL/GenBank/DDBJ databases">
        <authorList>
            <person name="de Groot N.N."/>
        </authorList>
    </citation>
    <scope>NUCLEOTIDE SEQUENCE [LARGE SCALE GENOMIC DNA]</scope>
    <source>
        <strain evidence="5 6">CGMCC 1.8894</strain>
    </source>
</reference>
<dbReference type="InterPro" id="IPR023346">
    <property type="entry name" value="Lysozyme-like_dom_sf"/>
</dbReference>
<dbReference type="PANTHER" id="PTHR38107">
    <property type="match status" value="1"/>
</dbReference>
<dbReference type="InterPro" id="IPR023347">
    <property type="entry name" value="Lysozyme_dom_sf"/>
</dbReference>
<dbReference type="STRING" id="564137.SAMN04488238_1374"/>
<keyword evidence="4" id="KW-0378">Hydrolase</keyword>
<comment type="similarity">
    <text evidence="4">Belongs to the glycosyl hydrolase 24 family.</text>
</comment>
<dbReference type="Proteomes" id="UP000198539">
    <property type="component" value="Unassembled WGS sequence"/>
</dbReference>
<name>A0A1H3FDS8_9RHOB</name>
<protein>
    <recommendedName>
        <fullName evidence="4">Lysozyme</fullName>
        <ecNumber evidence="4">3.2.1.17</ecNumber>
    </recommendedName>
</protein>
<organism evidence="5 6">
    <name type="scientific">Roseicitreum antarcticum</name>
    <dbReference type="NCBI Taxonomy" id="564137"/>
    <lineage>
        <taxon>Bacteria</taxon>
        <taxon>Pseudomonadati</taxon>
        <taxon>Pseudomonadota</taxon>
        <taxon>Alphaproteobacteria</taxon>
        <taxon>Rhodobacterales</taxon>
        <taxon>Paracoccaceae</taxon>
        <taxon>Roseicitreum</taxon>
    </lineage>
</organism>
<gene>
    <name evidence="5" type="ORF">SAMN04488238_1374</name>
</gene>
<dbReference type="AlphaFoldDB" id="A0A1H3FDS8"/>
<dbReference type="Pfam" id="PF00959">
    <property type="entry name" value="Phage_lysozyme"/>
    <property type="match status" value="1"/>
</dbReference>
<evidence type="ECO:0000256" key="4">
    <source>
        <dbReference type="RuleBase" id="RU003788"/>
    </source>
</evidence>
<evidence type="ECO:0000256" key="3">
    <source>
        <dbReference type="ARBA" id="ARBA00023200"/>
    </source>
</evidence>
<evidence type="ECO:0000313" key="5">
    <source>
        <dbReference type="EMBL" id="SDX89080.1"/>
    </source>
</evidence>
<dbReference type="RefSeq" id="WP_092892773.1">
    <property type="nucleotide sequence ID" value="NZ_FNOM01000037.1"/>
</dbReference>
<keyword evidence="6" id="KW-1185">Reference proteome</keyword>
<dbReference type="PANTHER" id="PTHR38107:SF3">
    <property type="entry name" value="LYSOZYME RRRD-RELATED"/>
    <property type="match status" value="1"/>
</dbReference>
<dbReference type="InterPro" id="IPR033907">
    <property type="entry name" value="Endolysin_autolysin"/>
</dbReference>
<dbReference type="SUPFAM" id="SSF53955">
    <property type="entry name" value="Lysozyme-like"/>
    <property type="match status" value="1"/>
</dbReference>
<dbReference type="GO" id="GO:0016998">
    <property type="term" value="P:cell wall macromolecule catabolic process"/>
    <property type="evidence" value="ECO:0007669"/>
    <property type="project" value="InterPro"/>
</dbReference>
<dbReference type="GO" id="GO:0042742">
    <property type="term" value="P:defense response to bacterium"/>
    <property type="evidence" value="ECO:0007669"/>
    <property type="project" value="UniProtKB-KW"/>
</dbReference>
<evidence type="ECO:0000313" key="6">
    <source>
        <dbReference type="Proteomes" id="UP000198539"/>
    </source>
</evidence>
<keyword evidence="4" id="KW-0326">Glycosidase</keyword>
<comment type="catalytic activity">
    <reaction evidence="4">
        <text>Hydrolysis of (1-&gt;4)-beta-linkages between N-acetylmuramic acid and N-acetyl-D-glucosamine residues in a peptidoglycan and between N-acetyl-D-glucosamine residues in chitodextrins.</text>
        <dbReference type="EC" id="3.2.1.17"/>
    </reaction>
</comment>